<feature type="site" description="Transition state stabilizer" evidence="9">
    <location>
        <position position="22"/>
    </location>
</feature>
<keyword evidence="2 9" id="KW-0808">Transferase</keyword>
<evidence type="ECO:0000256" key="7">
    <source>
        <dbReference type="ARBA" id="ARBA00022993"/>
    </source>
</evidence>
<dbReference type="HAMAP" id="MF_00151">
    <property type="entry name" value="PPAT_bact"/>
    <property type="match status" value="1"/>
</dbReference>
<name>A0A511XGY1_9PROT</name>
<dbReference type="SUPFAM" id="SSF52374">
    <property type="entry name" value="Nucleotidylyl transferase"/>
    <property type="match status" value="1"/>
</dbReference>
<dbReference type="GO" id="GO:0015937">
    <property type="term" value="P:coenzyme A biosynthetic process"/>
    <property type="evidence" value="ECO:0007669"/>
    <property type="project" value="UniProtKB-UniRule"/>
</dbReference>
<dbReference type="InterPro" id="IPR001980">
    <property type="entry name" value="PPAT"/>
</dbReference>
<dbReference type="AlphaFoldDB" id="A0A511XGY1"/>
<feature type="binding site" evidence="9">
    <location>
        <position position="97"/>
    </location>
    <ligand>
        <name>substrate</name>
    </ligand>
</feature>
<keyword evidence="12" id="KW-1185">Reference proteome</keyword>
<feature type="binding site" evidence="9">
    <location>
        <position position="46"/>
    </location>
    <ligand>
        <name>substrate</name>
    </ligand>
</feature>
<feature type="binding site" evidence="9">
    <location>
        <begin position="14"/>
        <end position="15"/>
    </location>
    <ligand>
        <name>ATP</name>
        <dbReference type="ChEBI" id="CHEBI:30616"/>
    </ligand>
</feature>
<evidence type="ECO:0000259" key="10">
    <source>
        <dbReference type="Pfam" id="PF01467"/>
    </source>
</evidence>
<dbReference type="Proteomes" id="UP000321746">
    <property type="component" value="Unassembled WGS sequence"/>
</dbReference>
<evidence type="ECO:0000256" key="6">
    <source>
        <dbReference type="ARBA" id="ARBA00022842"/>
    </source>
</evidence>
<evidence type="ECO:0000256" key="8">
    <source>
        <dbReference type="ARBA" id="ARBA00029346"/>
    </source>
</evidence>
<feature type="binding site" evidence="9">
    <location>
        <position position="83"/>
    </location>
    <ligand>
        <name>substrate</name>
    </ligand>
</feature>
<proteinExistence type="inferred from homology"/>
<dbReference type="NCBIfam" id="TIGR01510">
    <property type="entry name" value="coaD_prev_kdtB"/>
    <property type="match status" value="1"/>
</dbReference>
<evidence type="ECO:0000313" key="12">
    <source>
        <dbReference type="Proteomes" id="UP000321746"/>
    </source>
</evidence>
<comment type="pathway">
    <text evidence="9">Cofactor biosynthesis; coenzyme A biosynthesis; CoA from (R)-pantothenate: step 4/5.</text>
</comment>
<dbReference type="GO" id="GO:0004595">
    <property type="term" value="F:pantetheine-phosphate adenylyltransferase activity"/>
    <property type="evidence" value="ECO:0007669"/>
    <property type="project" value="UniProtKB-UniRule"/>
</dbReference>
<keyword evidence="1 9" id="KW-0963">Cytoplasm</keyword>
<dbReference type="EMBL" id="BJYG01000003">
    <property type="protein sequence ID" value="GEN62206.1"/>
    <property type="molecule type" value="Genomic_DNA"/>
</dbReference>
<feature type="binding site" evidence="9">
    <location>
        <begin position="98"/>
        <end position="100"/>
    </location>
    <ligand>
        <name>ATP</name>
        <dbReference type="ChEBI" id="CHEBI:30616"/>
    </ligand>
</feature>
<comment type="similarity">
    <text evidence="9">Belongs to the bacterial CoaD family.</text>
</comment>
<dbReference type="GO" id="GO:0005737">
    <property type="term" value="C:cytoplasm"/>
    <property type="evidence" value="ECO:0007669"/>
    <property type="project" value="UniProtKB-SubCell"/>
</dbReference>
<dbReference type="PANTHER" id="PTHR21342">
    <property type="entry name" value="PHOSPHOPANTETHEINE ADENYLYLTRANSFERASE"/>
    <property type="match status" value="1"/>
</dbReference>
<dbReference type="OrthoDB" id="9806661at2"/>
<feature type="binding site" evidence="9">
    <location>
        <begin position="133"/>
        <end position="139"/>
    </location>
    <ligand>
        <name>ATP</name>
        <dbReference type="ChEBI" id="CHEBI:30616"/>
    </ligand>
</feature>
<keyword evidence="4 9" id="KW-0547">Nucleotide-binding</keyword>
<comment type="subunit">
    <text evidence="9">Homohexamer.</text>
</comment>
<sequence>MPERTRRIGFYPGTFDPVTLGHMDIIERAARLVDRLVIGVAKNAGKNPLLSIEERVAALREEVPGLVERTGAEIEVIAFDELLVEAVRRQKATLIFRGLRLLVDFDYEAQMQGANRKLAPEIETVFLMATERTQFISSHMVREIAAYGGDISEFAPEGARRRVVARLARGSL</sequence>
<dbReference type="PRINTS" id="PR01020">
    <property type="entry name" value="LPSBIOSNTHSS"/>
</dbReference>
<feature type="domain" description="Cytidyltransferase-like" evidence="10">
    <location>
        <begin position="10"/>
        <end position="143"/>
    </location>
</feature>
<comment type="catalytic activity">
    <reaction evidence="8 9">
        <text>(R)-4'-phosphopantetheine + ATP + H(+) = 3'-dephospho-CoA + diphosphate</text>
        <dbReference type="Rhea" id="RHEA:19801"/>
        <dbReference type="ChEBI" id="CHEBI:15378"/>
        <dbReference type="ChEBI" id="CHEBI:30616"/>
        <dbReference type="ChEBI" id="CHEBI:33019"/>
        <dbReference type="ChEBI" id="CHEBI:57328"/>
        <dbReference type="ChEBI" id="CHEBI:61723"/>
        <dbReference type="EC" id="2.7.7.3"/>
    </reaction>
</comment>
<evidence type="ECO:0000313" key="11">
    <source>
        <dbReference type="EMBL" id="GEN62206.1"/>
    </source>
</evidence>
<evidence type="ECO:0000256" key="2">
    <source>
        <dbReference type="ARBA" id="ARBA00022679"/>
    </source>
</evidence>
<dbReference type="RefSeq" id="WP_146885546.1">
    <property type="nucleotide sequence ID" value="NZ_BJYG01000003.1"/>
</dbReference>
<dbReference type="CDD" id="cd02163">
    <property type="entry name" value="PPAT"/>
    <property type="match status" value="1"/>
</dbReference>
<dbReference type="PANTHER" id="PTHR21342:SF1">
    <property type="entry name" value="PHOSPHOPANTETHEINE ADENYLYLTRANSFERASE"/>
    <property type="match status" value="1"/>
</dbReference>
<dbReference type="Gene3D" id="3.40.50.620">
    <property type="entry name" value="HUPs"/>
    <property type="match status" value="1"/>
</dbReference>
<accession>A0A511XGY1</accession>
<keyword evidence="5 9" id="KW-0067">ATP-binding</keyword>
<keyword evidence="3 9" id="KW-0548">Nucleotidyltransferase</keyword>
<evidence type="ECO:0000256" key="3">
    <source>
        <dbReference type="ARBA" id="ARBA00022695"/>
    </source>
</evidence>
<feature type="binding site" evidence="9">
    <location>
        <position position="22"/>
    </location>
    <ligand>
        <name>ATP</name>
        <dbReference type="ChEBI" id="CHEBI:30616"/>
    </ligand>
</feature>
<gene>
    <name evidence="9 11" type="primary">coaD</name>
    <name evidence="11" type="ORF">AOE01nite_04300</name>
</gene>
<dbReference type="InterPro" id="IPR004821">
    <property type="entry name" value="Cyt_trans-like"/>
</dbReference>
<reference evidence="11 12" key="1">
    <citation type="submission" date="2019-07" db="EMBL/GenBank/DDBJ databases">
        <title>Whole genome shotgun sequence of Acetobacter oeni NBRC 105207.</title>
        <authorList>
            <person name="Hosoyama A."/>
            <person name="Uohara A."/>
            <person name="Ohji S."/>
            <person name="Ichikawa N."/>
        </authorList>
    </citation>
    <scope>NUCLEOTIDE SEQUENCE [LARGE SCALE GENOMIC DNA]</scope>
    <source>
        <strain evidence="11 12">NBRC 105207</strain>
    </source>
</reference>
<evidence type="ECO:0000256" key="5">
    <source>
        <dbReference type="ARBA" id="ARBA00022840"/>
    </source>
</evidence>
<feature type="binding site" evidence="9">
    <location>
        <position position="108"/>
    </location>
    <ligand>
        <name>ATP</name>
        <dbReference type="ChEBI" id="CHEBI:30616"/>
    </ligand>
</feature>
<evidence type="ECO:0000256" key="1">
    <source>
        <dbReference type="ARBA" id="ARBA00022490"/>
    </source>
</evidence>
<comment type="subcellular location">
    <subcellularLocation>
        <location evidence="9">Cytoplasm</location>
    </subcellularLocation>
</comment>
<organism evidence="11 12">
    <name type="scientific">Acetobacter oeni</name>
    <dbReference type="NCBI Taxonomy" id="304077"/>
    <lineage>
        <taxon>Bacteria</taxon>
        <taxon>Pseudomonadati</taxon>
        <taxon>Pseudomonadota</taxon>
        <taxon>Alphaproteobacteria</taxon>
        <taxon>Acetobacterales</taxon>
        <taxon>Acetobacteraceae</taxon>
        <taxon>Acetobacter</taxon>
    </lineage>
</organism>
<protein>
    <recommendedName>
        <fullName evidence="9">Phosphopantetheine adenylyltransferase</fullName>
        <ecNumber evidence="9">2.7.7.3</ecNumber>
    </recommendedName>
    <alternativeName>
        <fullName evidence="9">Dephospho-CoA pyrophosphorylase</fullName>
    </alternativeName>
    <alternativeName>
        <fullName evidence="9">Pantetheine-phosphate adenylyltransferase</fullName>
        <shortName evidence="9">PPAT</shortName>
    </alternativeName>
</protein>
<dbReference type="NCBIfam" id="TIGR00125">
    <property type="entry name" value="cyt_tran_rel"/>
    <property type="match status" value="1"/>
</dbReference>
<dbReference type="Pfam" id="PF01467">
    <property type="entry name" value="CTP_transf_like"/>
    <property type="match status" value="1"/>
</dbReference>
<evidence type="ECO:0000256" key="4">
    <source>
        <dbReference type="ARBA" id="ARBA00022741"/>
    </source>
</evidence>
<keyword evidence="6 9" id="KW-0460">Magnesium</keyword>
<dbReference type="InterPro" id="IPR014729">
    <property type="entry name" value="Rossmann-like_a/b/a_fold"/>
</dbReference>
<comment type="cofactor">
    <cofactor evidence="9">
        <name>Mg(2+)</name>
        <dbReference type="ChEBI" id="CHEBI:18420"/>
    </cofactor>
</comment>
<comment type="caution">
    <text evidence="11">The sequence shown here is derived from an EMBL/GenBank/DDBJ whole genome shotgun (WGS) entry which is preliminary data.</text>
</comment>
<dbReference type="UniPathway" id="UPA00241">
    <property type="reaction ID" value="UER00355"/>
</dbReference>
<keyword evidence="7 9" id="KW-0173">Coenzyme A biosynthesis</keyword>
<dbReference type="EC" id="2.7.7.3" evidence="9"/>
<comment type="function">
    <text evidence="9">Reversibly transfers an adenylyl group from ATP to 4'-phosphopantetheine, yielding dephospho-CoA (dPCoA) and pyrophosphate.</text>
</comment>
<dbReference type="GO" id="GO:0005524">
    <property type="term" value="F:ATP binding"/>
    <property type="evidence" value="ECO:0007669"/>
    <property type="project" value="UniProtKB-KW"/>
</dbReference>
<feature type="binding site" evidence="9">
    <location>
        <position position="14"/>
    </location>
    <ligand>
        <name>substrate</name>
    </ligand>
</feature>
<evidence type="ECO:0000256" key="9">
    <source>
        <dbReference type="HAMAP-Rule" id="MF_00151"/>
    </source>
</evidence>